<accession>A0A815SBC8</accession>
<dbReference type="PANTHER" id="PTHR11947:SF20">
    <property type="entry name" value="[3-METHYL-2-OXOBUTANOATE DEHYDROGENASE [LIPOAMIDE]] KINASE, MITOCHONDRIAL"/>
    <property type="match status" value="1"/>
</dbReference>
<organism evidence="11 12">
    <name type="scientific">Adineta ricciae</name>
    <name type="common">Rotifer</name>
    <dbReference type="NCBI Taxonomy" id="249248"/>
    <lineage>
        <taxon>Eukaryota</taxon>
        <taxon>Metazoa</taxon>
        <taxon>Spiralia</taxon>
        <taxon>Gnathifera</taxon>
        <taxon>Rotifera</taxon>
        <taxon>Eurotatoria</taxon>
        <taxon>Bdelloidea</taxon>
        <taxon>Adinetida</taxon>
        <taxon>Adinetidae</taxon>
        <taxon>Adineta</taxon>
    </lineage>
</organism>
<keyword evidence="6 8" id="KW-0067">ATP-binding</keyword>
<keyword evidence="3 8" id="KW-0808">Transferase</keyword>
<dbReference type="PANTHER" id="PTHR11947">
    <property type="entry name" value="PYRUVATE DEHYDROGENASE KINASE"/>
    <property type="match status" value="1"/>
</dbReference>
<protein>
    <recommendedName>
        <fullName evidence="8">Protein-serine/threonine kinase</fullName>
        <ecNumber evidence="8">2.7.11.-</ecNumber>
    </recommendedName>
</protein>
<dbReference type="Gene3D" id="3.30.565.10">
    <property type="entry name" value="Histidine kinase-like ATPase, C-terminal domain"/>
    <property type="match status" value="1"/>
</dbReference>
<dbReference type="GO" id="GO:0010906">
    <property type="term" value="P:regulation of glucose metabolic process"/>
    <property type="evidence" value="ECO:0007669"/>
    <property type="project" value="TreeGrafter"/>
</dbReference>
<evidence type="ECO:0000256" key="3">
    <source>
        <dbReference type="ARBA" id="ARBA00022679"/>
    </source>
</evidence>
<feature type="domain" description="Histidine kinase/HSP90-like ATPase" evidence="9">
    <location>
        <begin position="257"/>
        <end position="403"/>
    </location>
</feature>
<dbReference type="Pfam" id="PF10436">
    <property type="entry name" value="BCDHK_Adom3"/>
    <property type="match status" value="1"/>
</dbReference>
<evidence type="ECO:0000259" key="10">
    <source>
        <dbReference type="Pfam" id="PF10436"/>
    </source>
</evidence>
<keyword evidence="7 8" id="KW-0496">Mitochondrion</keyword>
<evidence type="ECO:0000313" key="12">
    <source>
        <dbReference type="Proteomes" id="UP000663828"/>
    </source>
</evidence>
<dbReference type="EMBL" id="CAJNOR010004261">
    <property type="protein sequence ID" value="CAF1488288.1"/>
    <property type="molecule type" value="Genomic_DNA"/>
</dbReference>
<dbReference type="InterPro" id="IPR036890">
    <property type="entry name" value="HATPase_C_sf"/>
</dbReference>
<evidence type="ECO:0000313" key="11">
    <source>
        <dbReference type="EMBL" id="CAF1488288.1"/>
    </source>
</evidence>
<evidence type="ECO:0000256" key="4">
    <source>
        <dbReference type="ARBA" id="ARBA00022741"/>
    </source>
</evidence>
<keyword evidence="5 8" id="KW-0418">Kinase</keyword>
<dbReference type="InterPro" id="IPR003594">
    <property type="entry name" value="HATPase_dom"/>
</dbReference>
<dbReference type="GO" id="GO:0004740">
    <property type="term" value="F:pyruvate dehydrogenase (acetyl-transferring) kinase activity"/>
    <property type="evidence" value="ECO:0007669"/>
    <property type="project" value="TreeGrafter"/>
</dbReference>
<dbReference type="InterPro" id="IPR018955">
    <property type="entry name" value="BCDHK/PDK_N"/>
</dbReference>
<keyword evidence="2" id="KW-0597">Phosphoprotein</keyword>
<evidence type="ECO:0000256" key="2">
    <source>
        <dbReference type="ARBA" id="ARBA00022553"/>
    </source>
</evidence>
<dbReference type="InterPro" id="IPR039028">
    <property type="entry name" value="BCKD/PDK"/>
</dbReference>
<dbReference type="Pfam" id="PF02518">
    <property type="entry name" value="HATPase_c"/>
    <property type="match status" value="1"/>
</dbReference>
<evidence type="ECO:0000256" key="1">
    <source>
        <dbReference type="ARBA" id="ARBA00006155"/>
    </source>
</evidence>
<dbReference type="EC" id="2.7.11.-" evidence="8"/>
<evidence type="ECO:0000259" key="9">
    <source>
        <dbReference type="Pfam" id="PF02518"/>
    </source>
</evidence>
<comment type="subcellular location">
    <subcellularLocation>
        <location evidence="8">Mitochondrion matrix</location>
    </subcellularLocation>
</comment>
<dbReference type="AlphaFoldDB" id="A0A815SBC8"/>
<proteinExistence type="inferred from homology"/>
<feature type="domain" description="Branched-chain alpha-ketoacid dehydrogenase kinase/Pyruvate dehydrogenase kinase N-terminal" evidence="10">
    <location>
        <begin position="61"/>
        <end position="210"/>
    </location>
</feature>
<comment type="similarity">
    <text evidence="1 8">Belongs to the PDK/BCKDK protein kinase family.</text>
</comment>
<evidence type="ECO:0000256" key="7">
    <source>
        <dbReference type="ARBA" id="ARBA00023128"/>
    </source>
</evidence>
<comment type="caution">
    <text evidence="11">The sequence shown here is derived from an EMBL/GenBank/DDBJ whole genome shotgun (WGS) entry which is preliminary data.</text>
</comment>
<evidence type="ECO:0000256" key="5">
    <source>
        <dbReference type="ARBA" id="ARBA00022777"/>
    </source>
</evidence>
<dbReference type="SUPFAM" id="SSF69012">
    <property type="entry name" value="alpha-ketoacid dehydrogenase kinase, N-terminal domain"/>
    <property type="match status" value="1"/>
</dbReference>
<dbReference type="Gene3D" id="1.20.140.20">
    <property type="entry name" value="Alpha-ketoacid/pyruvate dehydrogenase kinase, N-terminal domain"/>
    <property type="match status" value="1"/>
</dbReference>
<dbReference type="InterPro" id="IPR036784">
    <property type="entry name" value="AK/P_DHK_N_sf"/>
</dbReference>
<name>A0A815SBC8_ADIRI</name>
<gene>
    <name evidence="11" type="ORF">XAT740_LOCUS38937</name>
</gene>
<reference evidence="11" key="1">
    <citation type="submission" date="2021-02" db="EMBL/GenBank/DDBJ databases">
        <authorList>
            <person name="Nowell W R."/>
        </authorList>
    </citation>
    <scope>NUCLEOTIDE SEQUENCE</scope>
</reference>
<dbReference type="GO" id="GO:0005524">
    <property type="term" value="F:ATP binding"/>
    <property type="evidence" value="ECO:0007669"/>
    <property type="project" value="UniProtKB-UniRule"/>
</dbReference>
<keyword evidence="4 8" id="KW-0547">Nucleotide-binding</keyword>
<dbReference type="SUPFAM" id="SSF55874">
    <property type="entry name" value="ATPase domain of HSP90 chaperone/DNA topoisomerase II/histidine kinase"/>
    <property type="match status" value="1"/>
</dbReference>
<sequence>MSYYRCLSTLGNAVKKNSQEHAFSELVKRLSRFASHDELIEYSQRPIDYCYGNHMIEACSPQHSTRLCLIKTAADLHEQLLVRVAHCICHFQYLPFLPAANPTLLSINERYWKLFKKLAHFSTIKTEADEEKFFELINLFKAQNNDIIGQLSSGCREAAKYFKTYDIMKTFLDNVLQTRLSMRLLSDHYRELHKQKKEPKPNDQWRGAICMNFSPAKLVQQCIADVSSVCFETYGVVPPVHVENHLHQPIPYFPDIVEYIVRELLKNSMRALVEYHTVLFNDLTHVKTFFEDHRQDPLCKVLISADPEDEHFTISIQDRGGGIDEPIENIFQYLFTGGTAKEEKEHNSTYFPYSYQDPSIQFSKRMYGYGFGLPICSLYAQFFGGSLTFAQVPRIGTDVYLRLGFIHTDSERIKI</sequence>
<evidence type="ECO:0000256" key="6">
    <source>
        <dbReference type="ARBA" id="ARBA00022840"/>
    </source>
</evidence>
<dbReference type="Proteomes" id="UP000663828">
    <property type="component" value="Unassembled WGS sequence"/>
</dbReference>
<keyword evidence="12" id="KW-1185">Reference proteome</keyword>
<evidence type="ECO:0000256" key="8">
    <source>
        <dbReference type="RuleBase" id="RU366032"/>
    </source>
</evidence>
<dbReference type="GO" id="GO:0005759">
    <property type="term" value="C:mitochondrial matrix"/>
    <property type="evidence" value="ECO:0007669"/>
    <property type="project" value="UniProtKB-SubCell"/>
</dbReference>